<dbReference type="Proteomes" id="UP001233999">
    <property type="component" value="Unassembled WGS sequence"/>
</dbReference>
<keyword evidence="2" id="KW-1185">Reference proteome</keyword>
<reference evidence="1" key="1">
    <citation type="journal article" date="2023" name="IScience">
        <title>Live-bearing cockroach genome reveals convergent evolutionary mechanisms linked to viviparity in insects and beyond.</title>
        <authorList>
            <person name="Fouks B."/>
            <person name="Harrison M.C."/>
            <person name="Mikhailova A.A."/>
            <person name="Marchal E."/>
            <person name="English S."/>
            <person name="Carruthers M."/>
            <person name="Jennings E.C."/>
            <person name="Chiamaka E.L."/>
            <person name="Frigard R.A."/>
            <person name="Pippel M."/>
            <person name="Attardo G.M."/>
            <person name="Benoit J.B."/>
            <person name="Bornberg-Bauer E."/>
            <person name="Tobe S.S."/>
        </authorList>
    </citation>
    <scope>NUCLEOTIDE SEQUENCE</scope>
    <source>
        <strain evidence="1">Stay&amp;Tobe</strain>
    </source>
</reference>
<comment type="caution">
    <text evidence="1">The sequence shown here is derived from an EMBL/GenBank/DDBJ whole genome shotgun (WGS) entry which is preliminary data.</text>
</comment>
<reference evidence="1" key="2">
    <citation type="submission" date="2023-05" db="EMBL/GenBank/DDBJ databases">
        <authorList>
            <person name="Fouks B."/>
        </authorList>
    </citation>
    <scope>NUCLEOTIDE SEQUENCE</scope>
    <source>
        <strain evidence="1">Stay&amp;Tobe</strain>
        <tissue evidence="1">Testes</tissue>
    </source>
</reference>
<proteinExistence type="predicted"/>
<feature type="non-terminal residue" evidence="1">
    <location>
        <position position="1"/>
    </location>
</feature>
<evidence type="ECO:0000313" key="1">
    <source>
        <dbReference type="EMBL" id="KAJ9578216.1"/>
    </source>
</evidence>
<gene>
    <name evidence="1" type="ORF">L9F63_005561</name>
</gene>
<dbReference type="EMBL" id="JASPKZ010008901">
    <property type="protein sequence ID" value="KAJ9578216.1"/>
    <property type="molecule type" value="Genomic_DNA"/>
</dbReference>
<name>A0AAD8E648_DIPPU</name>
<sequence>FNDWEEKSQYSHVLLLKVLRCEPDDGRNYLRMDTSAYSQLLEMFFNLTLDFIPTRQDELSCPVKPGPANLSAIRGGNKSNKSNIINI</sequence>
<dbReference type="AlphaFoldDB" id="A0AAD8E648"/>
<accession>A0AAD8E648</accession>
<protein>
    <submittedName>
        <fullName evidence="1">Uncharacterized protein</fullName>
    </submittedName>
</protein>
<feature type="non-terminal residue" evidence="1">
    <location>
        <position position="87"/>
    </location>
</feature>
<evidence type="ECO:0000313" key="2">
    <source>
        <dbReference type="Proteomes" id="UP001233999"/>
    </source>
</evidence>
<organism evidence="1 2">
    <name type="scientific">Diploptera punctata</name>
    <name type="common">Pacific beetle cockroach</name>
    <dbReference type="NCBI Taxonomy" id="6984"/>
    <lineage>
        <taxon>Eukaryota</taxon>
        <taxon>Metazoa</taxon>
        <taxon>Ecdysozoa</taxon>
        <taxon>Arthropoda</taxon>
        <taxon>Hexapoda</taxon>
        <taxon>Insecta</taxon>
        <taxon>Pterygota</taxon>
        <taxon>Neoptera</taxon>
        <taxon>Polyneoptera</taxon>
        <taxon>Dictyoptera</taxon>
        <taxon>Blattodea</taxon>
        <taxon>Blaberoidea</taxon>
        <taxon>Blaberidae</taxon>
        <taxon>Diplopterinae</taxon>
        <taxon>Diploptera</taxon>
    </lineage>
</organism>